<protein>
    <submittedName>
        <fullName evidence="2">Uncharacterized protein</fullName>
    </submittedName>
</protein>
<feature type="region of interest" description="Disordered" evidence="1">
    <location>
        <begin position="44"/>
        <end position="105"/>
    </location>
</feature>
<accession>A0A8J4WM30</accession>
<organism evidence="2 3">
    <name type="scientific">Paragonimus heterotremus</name>
    <dbReference type="NCBI Taxonomy" id="100268"/>
    <lineage>
        <taxon>Eukaryota</taxon>
        <taxon>Metazoa</taxon>
        <taxon>Spiralia</taxon>
        <taxon>Lophotrochozoa</taxon>
        <taxon>Platyhelminthes</taxon>
        <taxon>Trematoda</taxon>
        <taxon>Digenea</taxon>
        <taxon>Plagiorchiida</taxon>
        <taxon>Troglotremata</taxon>
        <taxon>Troglotrematidae</taxon>
        <taxon>Paragonimus</taxon>
    </lineage>
</organism>
<evidence type="ECO:0000256" key="1">
    <source>
        <dbReference type="SAM" id="MobiDB-lite"/>
    </source>
</evidence>
<dbReference type="Proteomes" id="UP000748531">
    <property type="component" value="Unassembled WGS sequence"/>
</dbReference>
<feature type="compositionally biased region" description="Basic and acidic residues" evidence="1">
    <location>
        <begin position="80"/>
        <end position="100"/>
    </location>
</feature>
<gene>
    <name evidence="2" type="ORF">PHET_12074</name>
</gene>
<dbReference type="EMBL" id="LUCH01012186">
    <property type="protein sequence ID" value="KAF5395515.1"/>
    <property type="molecule type" value="Genomic_DNA"/>
</dbReference>
<name>A0A8J4WM30_9TREM</name>
<keyword evidence="3" id="KW-1185">Reference proteome</keyword>
<feature type="compositionally biased region" description="Basic and acidic residues" evidence="1">
    <location>
        <begin position="57"/>
        <end position="73"/>
    </location>
</feature>
<proteinExistence type="predicted"/>
<evidence type="ECO:0000313" key="2">
    <source>
        <dbReference type="EMBL" id="KAF5395515.1"/>
    </source>
</evidence>
<reference evidence="2" key="1">
    <citation type="submission" date="2019-05" db="EMBL/GenBank/DDBJ databases">
        <title>Annotation for the trematode Paragonimus heterotremus.</title>
        <authorList>
            <person name="Choi Y.-J."/>
        </authorList>
    </citation>
    <scope>NUCLEOTIDE SEQUENCE</scope>
    <source>
        <strain evidence="2">LC</strain>
    </source>
</reference>
<evidence type="ECO:0000313" key="3">
    <source>
        <dbReference type="Proteomes" id="UP000748531"/>
    </source>
</evidence>
<comment type="caution">
    <text evidence="2">The sequence shown here is derived from an EMBL/GenBank/DDBJ whole genome shotgun (WGS) entry which is preliminary data.</text>
</comment>
<dbReference type="AlphaFoldDB" id="A0A8J4WM30"/>
<sequence>MHCLASRLEERDSRVQGELAIAHERYTELLRAYVDQAERAKMFDHSDTASQRTVNNSKHDHDLLQTTRADGKPDSSQTETRNRSCADHNASEGGGHKSPDSVEEDGFFKLSSSSSAMLLDAMKPADRVRSFIDLLVDDTMEYESILAPSSNGDQEVDDEDEAGEFTLHQPFLSSSVHISDSTIGIQHQTKENKR</sequence>